<dbReference type="EMBL" id="JAFFPU010000041">
    <property type="protein sequence ID" value="MBM9577796.1"/>
    <property type="molecule type" value="Genomic_DNA"/>
</dbReference>
<dbReference type="Pfam" id="PF04187">
    <property type="entry name" value="Cofac_haem_bdg"/>
    <property type="match status" value="1"/>
</dbReference>
<evidence type="ECO:0000259" key="1">
    <source>
        <dbReference type="Pfam" id="PF04187"/>
    </source>
</evidence>
<comment type="caution">
    <text evidence="2">The sequence shown here is derived from an EMBL/GenBank/DDBJ whole genome shotgun (WGS) entry which is preliminary data.</text>
</comment>
<dbReference type="Gene3D" id="3.40.50.11550">
    <property type="match status" value="1"/>
</dbReference>
<name>A0ABS2UBQ7_9LEPT</name>
<gene>
    <name evidence="2" type="ORF">JWG45_11610</name>
</gene>
<proteinExistence type="predicted"/>
<dbReference type="CDD" id="cd14727">
    <property type="entry name" value="ChanN-like"/>
    <property type="match status" value="1"/>
</dbReference>
<evidence type="ECO:0000313" key="3">
    <source>
        <dbReference type="Proteomes" id="UP000724686"/>
    </source>
</evidence>
<reference evidence="2 3" key="1">
    <citation type="submission" date="2021-02" db="EMBL/GenBank/DDBJ databases">
        <title>Leptospira ainlahdjerensis sp. nov., Leptospira ainazelensis sp. nov., Leptospira abararensis sp. nov. and Leptospira chreensis sp. nov., four new species isolated from water sources in Algeria.</title>
        <authorList>
            <person name="Amara Korba A."/>
            <person name="Kainiu M."/>
            <person name="Vincent A.T."/>
            <person name="Mariet J.-F."/>
            <person name="Veyrier F.J."/>
            <person name="Goarant C."/>
            <person name="Picardeau M."/>
        </authorList>
    </citation>
    <scope>NUCLEOTIDE SEQUENCE [LARGE SCALE GENOMIC DNA]</scope>
    <source>
        <strain evidence="2 3">201903070</strain>
    </source>
</reference>
<dbReference type="Proteomes" id="UP000724686">
    <property type="component" value="Unassembled WGS sequence"/>
</dbReference>
<sequence length="318" mass="36812">MSLGKSKLFSDKKVPLNTKSKFRFVIFGSILFVLSFFSLRSEDILKTEEIPQPVSIQKGLTKMLIASETIFNTFQNYDILIFGEEHDDLIGHKIRLDWFKKISALNEVVLSLEMLERDQQKTLDEYLSGQIGEKAFFNSLKLWPNHLRDYHPFLQYAKDHRIPVIASNVPRKYVNLVSSSGLETLFSVRSVFLPPKYLIRKFSQEGYENKIKNTLKEHPGMHSDETLERKFIDAQYLWDAGMADTIANSFLTRGKKVVHINGRFHSDEGFGVTYRLRELGFKVLTVSMFPLKEEESIPLETLTGNDFTVVTERKEKEN</sequence>
<keyword evidence="2" id="KW-0449">Lipoprotein</keyword>
<keyword evidence="3" id="KW-1185">Reference proteome</keyword>
<protein>
    <submittedName>
        <fullName evidence="2">ChaN family lipoprotein</fullName>
    </submittedName>
</protein>
<feature type="domain" description="Haem-binding uptake Tiki superfamily ChaN" evidence="1">
    <location>
        <begin position="72"/>
        <end position="276"/>
    </location>
</feature>
<dbReference type="InterPro" id="IPR007314">
    <property type="entry name" value="Cofac_haem-bd_dom"/>
</dbReference>
<evidence type="ECO:0000313" key="2">
    <source>
        <dbReference type="EMBL" id="MBM9577796.1"/>
    </source>
</evidence>
<organism evidence="2 3">
    <name type="scientific">Leptospira ainlahdjerensis</name>
    <dbReference type="NCBI Taxonomy" id="2810033"/>
    <lineage>
        <taxon>Bacteria</taxon>
        <taxon>Pseudomonadati</taxon>
        <taxon>Spirochaetota</taxon>
        <taxon>Spirochaetia</taxon>
        <taxon>Leptospirales</taxon>
        <taxon>Leptospiraceae</taxon>
        <taxon>Leptospira</taxon>
    </lineage>
</organism>
<accession>A0ABS2UBQ7</accession>
<dbReference type="SUPFAM" id="SSF159501">
    <property type="entry name" value="EreA/ChaN-like"/>
    <property type="match status" value="1"/>
</dbReference>